<name>A0A6J5KRM1_9CAUD</name>
<protein>
    <submittedName>
        <fullName evidence="1">Uncharacterized protein</fullName>
    </submittedName>
</protein>
<gene>
    <name evidence="1" type="ORF">UFOVP63_10</name>
</gene>
<organism evidence="1">
    <name type="scientific">uncultured Caudovirales phage</name>
    <dbReference type="NCBI Taxonomy" id="2100421"/>
    <lineage>
        <taxon>Viruses</taxon>
        <taxon>Duplodnaviria</taxon>
        <taxon>Heunggongvirae</taxon>
        <taxon>Uroviricota</taxon>
        <taxon>Caudoviricetes</taxon>
        <taxon>Peduoviridae</taxon>
        <taxon>Maltschvirus</taxon>
        <taxon>Maltschvirus maltsch</taxon>
    </lineage>
</organism>
<accession>A0A6J5KRM1</accession>
<reference evidence="1" key="1">
    <citation type="submission" date="2020-04" db="EMBL/GenBank/DDBJ databases">
        <authorList>
            <person name="Chiriac C."/>
            <person name="Salcher M."/>
            <person name="Ghai R."/>
            <person name="Kavagutti S V."/>
        </authorList>
    </citation>
    <scope>NUCLEOTIDE SEQUENCE</scope>
</reference>
<proteinExistence type="predicted"/>
<sequence length="98" mass="11177">MDYTNPADYYYNKWRDSLDRISTMKDALWYEQACKLAEKLSEAADRIEALESALVEIIDIHPFKDPEGDASVKAIVDLVFHINIIARKALEGKDETIG</sequence>
<dbReference type="EMBL" id="LR796183">
    <property type="protein sequence ID" value="CAB4124541.1"/>
    <property type="molecule type" value="Genomic_DNA"/>
</dbReference>
<evidence type="ECO:0000313" key="1">
    <source>
        <dbReference type="EMBL" id="CAB4124541.1"/>
    </source>
</evidence>